<reference evidence="1" key="1">
    <citation type="submission" date="2021-03" db="EMBL/GenBank/DDBJ databases">
        <authorList>
            <consortium name="DOE Joint Genome Institute"/>
            <person name="Ahrendt S."/>
            <person name="Looney B.P."/>
            <person name="Miyauchi S."/>
            <person name="Morin E."/>
            <person name="Drula E."/>
            <person name="Courty P.E."/>
            <person name="Chicoki N."/>
            <person name="Fauchery L."/>
            <person name="Kohler A."/>
            <person name="Kuo A."/>
            <person name="Labutti K."/>
            <person name="Pangilinan J."/>
            <person name="Lipzen A."/>
            <person name="Riley R."/>
            <person name="Andreopoulos W."/>
            <person name="He G."/>
            <person name="Johnson J."/>
            <person name="Barry K.W."/>
            <person name="Grigoriev I.V."/>
            <person name="Nagy L."/>
            <person name="Hibbett D."/>
            <person name="Henrissat B."/>
            <person name="Matheny P.B."/>
            <person name="Labbe J."/>
            <person name="Martin F."/>
        </authorList>
    </citation>
    <scope>NUCLEOTIDE SEQUENCE</scope>
    <source>
        <strain evidence="1">HHB10654</strain>
    </source>
</reference>
<sequence>MERFSLGMILIEFKRRLRSGRAVRHRVVGKTPLPDGDLFQFCTSIYLLSASQFSPHRTPQLHRSPRHHHPPRQRRKMDQAVSPVPPHAPAPPNERDQLRDAQREAAVLRSQLARTQDDCQTQVRLLEDDLAATRRERDALREQDGGAQTQEHALRTANAELRAEVAQLVGQNKVLKWEKNILGQGKDSARAERDALRAERDALRRELDALRAPWARAGREDTTSSVRALCQPFPSVHAPMHTQTVLAVPTELIAQLKVEPQKRKCEPPTEPAAKRLRPSLSRTADPRRPPLQPRVLTVRPTHRLLLT</sequence>
<comment type="caution">
    <text evidence="1">The sequence shown here is derived from an EMBL/GenBank/DDBJ whole genome shotgun (WGS) entry which is preliminary data.</text>
</comment>
<reference evidence="1" key="2">
    <citation type="journal article" date="2022" name="New Phytol.">
        <title>Evolutionary transition to the ectomycorrhizal habit in the genomes of a hyperdiverse lineage of mushroom-forming fungi.</title>
        <authorList>
            <person name="Looney B."/>
            <person name="Miyauchi S."/>
            <person name="Morin E."/>
            <person name="Drula E."/>
            <person name="Courty P.E."/>
            <person name="Kohler A."/>
            <person name="Kuo A."/>
            <person name="LaButti K."/>
            <person name="Pangilinan J."/>
            <person name="Lipzen A."/>
            <person name="Riley R."/>
            <person name="Andreopoulos W."/>
            <person name="He G."/>
            <person name="Johnson J."/>
            <person name="Nolan M."/>
            <person name="Tritt A."/>
            <person name="Barry K.W."/>
            <person name="Grigoriev I.V."/>
            <person name="Nagy L.G."/>
            <person name="Hibbett D."/>
            <person name="Henrissat B."/>
            <person name="Matheny P.B."/>
            <person name="Labbe J."/>
            <person name="Martin F.M."/>
        </authorList>
    </citation>
    <scope>NUCLEOTIDE SEQUENCE</scope>
    <source>
        <strain evidence="1">HHB10654</strain>
    </source>
</reference>
<dbReference type="Proteomes" id="UP000814140">
    <property type="component" value="Unassembled WGS sequence"/>
</dbReference>
<protein>
    <submittedName>
        <fullName evidence="1">Uncharacterized protein</fullName>
    </submittedName>
</protein>
<proteinExistence type="predicted"/>
<accession>A0ACB8T3P0</accession>
<keyword evidence="2" id="KW-1185">Reference proteome</keyword>
<organism evidence="1 2">
    <name type="scientific">Artomyces pyxidatus</name>
    <dbReference type="NCBI Taxonomy" id="48021"/>
    <lineage>
        <taxon>Eukaryota</taxon>
        <taxon>Fungi</taxon>
        <taxon>Dikarya</taxon>
        <taxon>Basidiomycota</taxon>
        <taxon>Agaricomycotina</taxon>
        <taxon>Agaricomycetes</taxon>
        <taxon>Russulales</taxon>
        <taxon>Auriscalpiaceae</taxon>
        <taxon>Artomyces</taxon>
    </lineage>
</organism>
<evidence type="ECO:0000313" key="2">
    <source>
        <dbReference type="Proteomes" id="UP000814140"/>
    </source>
</evidence>
<gene>
    <name evidence="1" type="ORF">BV25DRAFT_443670</name>
</gene>
<dbReference type="EMBL" id="MU277204">
    <property type="protein sequence ID" value="KAI0063097.1"/>
    <property type="molecule type" value="Genomic_DNA"/>
</dbReference>
<name>A0ACB8T3P0_9AGAM</name>
<evidence type="ECO:0000313" key="1">
    <source>
        <dbReference type="EMBL" id="KAI0063097.1"/>
    </source>
</evidence>